<name>A0A518ATS5_9BACT</name>
<dbReference type="Gene3D" id="3.40.50.410">
    <property type="entry name" value="von Willebrand factor, type A domain"/>
    <property type="match status" value="1"/>
</dbReference>
<dbReference type="RefSeq" id="WP_145249720.1">
    <property type="nucleotide sequence ID" value="NZ_CP036278.1"/>
</dbReference>
<proteinExistence type="predicted"/>
<evidence type="ECO:0000313" key="4">
    <source>
        <dbReference type="Proteomes" id="UP000315750"/>
    </source>
</evidence>
<dbReference type="InterPro" id="IPR028087">
    <property type="entry name" value="Tad_N"/>
</dbReference>
<evidence type="ECO:0000259" key="2">
    <source>
        <dbReference type="PROSITE" id="PS50234"/>
    </source>
</evidence>
<keyword evidence="1" id="KW-1133">Transmembrane helix</keyword>
<dbReference type="Pfam" id="PF13400">
    <property type="entry name" value="Tad"/>
    <property type="match status" value="1"/>
</dbReference>
<evidence type="ECO:0000313" key="3">
    <source>
        <dbReference type="EMBL" id="QDU58132.1"/>
    </source>
</evidence>
<dbReference type="OrthoDB" id="226477at2"/>
<dbReference type="SUPFAM" id="SSF53300">
    <property type="entry name" value="vWA-like"/>
    <property type="match status" value="1"/>
</dbReference>
<keyword evidence="4" id="KW-1185">Reference proteome</keyword>
<feature type="domain" description="VWFA" evidence="2">
    <location>
        <begin position="346"/>
        <end position="568"/>
    </location>
</feature>
<keyword evidence="1" id="KW-0472">Membrane</keyword>
<dbReference type="AlphaFoldDB" id="A0A518ATS5"/>
<evidence type="ECO:0000256" key="1">
    <source>
        <dbReference type="SAM" id="Phobius"/>
    </source>
</evidence>
<accession>A0A518ATS5</accession>
<dbReference type="InterPro" id="IPR036465">
    <property type="entry name" value="vWFA_dom_sf"/>
</dbReference>
<feature type="transmembrane region" description="Helical" evidence="1">
    <location>
        <begin position="16"/>
        <end position="37"/>
    </location>
</feature>
<dbReference type="InterPro" id="IPR002035">
    <property type="entry name" value="VWF_A"/>
</dbReference>
<dbReference type="CDD" id="cd00198">
    <property type="entry name" value="vWFA"/>
    <property type="match status" value="1"/>
</dbReference>
<reference evidence="3 4" key="1">
    <citation type="submission" date="2019-02" db="EMBL/GenBank/DDBJ databases">
        <title>Deep-cultivation of Planctomycetes and their phenomic and genomic characterization uncovers novel biology.</title>
        <authorList>
            <person name="Wiegand S."/>
            <person name="Jogler M."/>
            <person name="Boedeker C."/>
            <person name="Pinto D."/>
            <person name="Vollmers J."/>
            <person name="Rivas-Marin E."/>
            <person name="Kohn T."/>
            <person name="Peeters S.H."/>
            <person name="Heuer A."/>
            <person name="Rast P."/>
            <person name="Oberbeckmann S."/>
            <person name="Bunk B."/>
            <person name="Jeske O."/>
            <person name="Meyerdierks A."/>
            <person name="Storesund J.E."/>
            <person name="Kallscheuer N."/>
            <person name="Luecker S."/>
            <person name="Lage O.M."/>
            <person name="Pohl T."/>
            <person name="Merkel B.J."/>
            <person name="Hornburger P."/>
            <person name="Mueller R.-W."/>
            <person name="Bruemmer F."/>
            <person name="Labrenz M."/>
            <person name="Spormann A.M."/>
            <person name="Op den Camp H."/>
            <person name="Overmann J."/>
            <person name="Amann R."/>
            <person name="Jetten M.S.M."/>
            <person name="Mascher T."/>
            <person name="Medema M.H."/>
            <person name="Devos D.P."/>
            <person name="Kaster A.-K."/>
            <person name="Ovreas L."/>
            <person name="Rohde M."/>
            <person name="Galperin M.Y."/>
            <person name="Jogler C."/>
        </authorList>
    </citation>
    <scope>NUCLEOTIDE SEQUENCE [LARGE SCALE GENOMIC DNA]</scope>
    <source>
        <strain evidence="3 4">Pan181</strain>
    </source>
</reference>
<gene>
    <name evidence="3" type="ORF">Pan181_43590</name>
</gene>
<keyword evidence="1" id="KW-0812">Transmembrane</keyword>
<sequence>MRTQLNSASNRSQRRGIIIVLTGFLLIGIFAFMALTVDTGRIVLTETEMQNAVDAAALAASQEIAAAVHEAGQTGIDPSLDPNSIAAEAARLMASKVAEANGVFIDPQRDVRFGKRRYDPNTNTWPIDWGANPVNVVQVVARRNNSDSAAPDAALPLAFGWAVGRDSVDILASATAFVEARDMVLVLDFSGSMSDDTEFKAFDSLGQSQVEASIDRMYQQLLDADVRWPDHPERAKWLTEYGEIDSAEGTYVSSNDTNYIFEALGLGDKYPSDDPNFPGQLKYPYPQSGRYSDGTPKGMPSEYTSRNLWKNYISSVKSMGGPYHKKYGYRSLLNYMQKSRIQWYQSEDLWRTSHYPFHAVKNGTSLFLDFLGELDFGDEVGLVSYGTYSVWETTHYDGEVTLDTSSNPITSNYGVIDAIQRRHQAGHYDSYTGMGDGVLKAREMLVGSADDPSDEGHVRYGARPTIILMTDGQANRYPSGWSLPSNFHWNDWTDFDGDGVADYSTSNTNKQYAFYEATEAIRRGITIHTMAVGANADRDIMRAIAAAGDGVFISVPGGSTIAEMESQMIEAFSEIAAKVPPAKLVFEETPVDQL</sequence>
<dbReference type="PROSITE" id="PS50234">
    <property type="entry name" value="VWFA"/>
    <property type="match status" value="1"/>
</dbReference>
<protein>
    <submittedName>
        <fullName evidence="3">von Willebrand factor type A domain protein</fullName>
    </submittedName>
</protein>
<dbReference type="EMBL" id="CP036278">
    <property type="protein sequence ID" value="QDU58132.1"/>
    <property type="molecule type" value="Genomic_DNA"/>
</dbReference>
<dbReference type="KEGG" id="amuc:Pan181_43590"/>
<organism evidence="3 4">
    <name type="scientific">Aeoliella mucimassa</name>
    <dbReference type="NCBI Taxonomy" id="2527972"/>
    <lineage>
        <taxon>Bacteria</taxon>
        <taxon>Pseudomonadati</taxon>
        <taxon>Planctomycetota</taxon>
        <taxon>Planctomycetia</taxon>
        <taxon>Pirellulales</taxon>
        <taxon>Lacipirellulaceae</taxon>
        <taxon>Aeoliella</taxon>
    </lineage>
</organism>
<dbReference type="Proteomes" id="UP000315750">
    <property type="component" value="Chromosome"/>
</dbReference>